<dbReference type="FunFam" id="2.60.120.430:FF:000004">
    <property type="entry name" value="Putative leucine-rich repeat receptor-like serine/threonine-protein kinase"/>
    <property type="match status" value="1"/>
</dbReference>
<gene>
    <name evidence="2" type="primary">RFK1_2</name>
    <name evidence="2" type="ORF">CK203_094339</name>
</gene>
<dbReference type="GO" id="GO:0016301">
    <property type="term" value="F:kinase activity"/>
    <property type="evidence" value="ECO:0007669"/>
    <property type="project" value="UniProtKB-KW"/>
</dbReference>
<feature type="domain" description="Malectin" evidence="1">
    <location>
        <begin position="70"/>
        <end position="257"/>
    </location>
</feature>
<evidence type="ECO:0000313" key="3">
    <source>
        <dbReference type="Proteomes" id="UP000288805"/>
    </source>
</evidence>
<keyword evidence="2" id="KW-0808">Transferase</keyword>
<reference evidence="2 3" key="1">
    <citation type="journal article" date="2018" name="PLoS Genet.">
        <title>Population sequencing reveals clonal diversity and ancestral inbreeding in the grapevine cultivar Chardonnay.</title>
        <authorList>
            <person name="Roach M.J."/>
            <person name="Johnson D.L."/>
            <person name="Bohlmann J."/>
            <person name="van Vuuren H.J."/>
            <person name="Jones S.J."/>
            <person name="Pretorius I.S."/>
            <person name="Schmidt S.A."/>
            <person name="Borneman A.R."/>
        </authorList>
    </citation>
    <scope>NUCLEOTIDE SEQUENCE [LARGE SCALE GENOMIC DNA]</scope>
    <source>
        <strain evidence="3">cv. Chardonnay</strain>
        <tissue evidence="2">Leaf</tissue>
    </source>
</reference>
<accession>A0A438D2B0</accession>
<organism evidence="2 3">
    <name type="scientific">Vitis vinifera</name>
    <name type="common">Grape</name>
    <dbReference type="NCBI Taxonomy" id="29760"/>
    <lineage>
        <taxon>Eukaryota</taxon>
        <taxon>Viridiplantae</taxon>
        <taxon>Streptophyta</taxon>
        <taxon>Embryophyta</taxon>
        <taxon>Tracheophyta</taxon>
        <taxon>Spermatophyta</taxon>
        <taxon>Magnoliopsida</taxon>
        <taxon>eudicotyledons</taxon>
        <taxon>Gunneridae</taxon>
        <taxon>Pentapetalae</taxon>
        <taxon>rosids</taxon>
        <taxon>Vitales</taxon>
        <taxon>Vitaceae</taxon>
        <taxon>Viteae</taxon>
        <taxon>Vitis</taxon>
    </lineage>
</organism>
<dbReference type="Pfam" id="PF11721">
    <property type="entry name" value="Malectin"/>
    <property type="match status" value="1"/>
</dbReference>
<proteinExistence type="predicted"/>
<comment type="caution">
    <text evidence="2">The sequence shown here is derived from an EMBL/GenBank/DDBJ whole genome shotgun (WGS) entry which is preliminary data.</text>
</comment>
<dbReference type="InterPro" id="IPR021720">
    <property type="entry name" value="Malectin_dom"/>
</dbReference>
<evidence type="ECO:0000259" key="1">
    <source>
        <dbReference type="Pfam" id="PF11721"/>
    </source>
</evidence>
<dbReference type="Gene3D" id="2.60.120.430">
    <property type="entry name" value="Galactose-binding lectin"/>
    <property type="match status" value="1"/>
</dbReference>
<dbReference type="PANTHER" id="PTHR34081">
    <property type="entry name" value="MALECTIN DOMAIN-CONTAINING PROTEIN"/>
    <property type="match status" value="1"/>
</dbReference>
<dbReference type="Proteomes" id="UP000288805">
    <property type="component" value="Unassembled WGS sequence"/>
</dbReference>
<dbReference type="PANTHER" id="PTHR34081:SF1">
    <property type="entry name" value="MALECTIN, LEUCINE-RICH REPEAT DOMAIN, L DOMAIN-LIKE PROTEIN-RELATED"/>
    <property type="match status" value="1"/>
</dbReference>
<keyword evidence="2" id="KW-0675">Receptor</keyword>
<dbReference type="EMBL" id="QGNW01001836">
    <property type="protein sequence ID" value="RVW29600.1"/>
    <property type="molecule type" value="Genomic_DNA"/>
</dbReference>
<protein>
    <submittedName>
        <fullName evidence="2">Putative LRR receptor-like serine/threonine-protein kinase</fullName>
    </submittedName>
</protein>
<dbReference type="AlphaFoldDB" id="A0A438D2B0"/>
<evidence type="ECO:0000313" key="2">
    <source>
        <dbReference type="EMBL" id="RVW29600.1"/>
    </source>
</evidence>
<keyword evidence="2" id="KW-0418">Kinase</keyword>
<sequence>MDVASQCLLSINYIFHSQDHPTLVAWLDNIKSILCSLSTYNANIFILMFNRSGLLPCSTRSRCTKPRDSLHINCGGANEIIKNNFGSIKYEGDIDGGGSASRNFISTNWGFSSTGDFMDDDSDDGEKYIESNSSVLSMNHSVLYMTARKAPLSLTYFGFCLKNGDYNVRLHFAEIEFTDEEAYSKLGRRIFNIYIQGKLVWEDFNIMEEANGIGKEVIKQTNVTVTNNTLEIRLYWAGKGTTCIPKRGRYGPLISAISICPRFMINRYSFGIVLSLGLGQEFVDSITAQALTKKVKLRRVKNR</sequence>
<name>A0A438D2B0_VITVI</name>